<reference evidence="1 2" key="1">
    <citation type="journal article" date="2012" name="J. Virol.">
        <title>Genomic Sequence of Heliothis virescens Ascovirus 3g Isolated from Spodoptera exigua.</title>
        <authorList>
            <person name="Huang G.H."/>
            <person name="Wang Y.S."/>
            <person name="Wang X."/>
            <person name="Garretson T.A."/>
            <person name="Dai L.Y."/>
            <person name="Zhang C.X."/>
            <person name="Cheng X.W."/>
        </authorList>
    </citation>
    <scope>NUCLEOTIDE SEQUENCE [LARGE SCALE GENOMIC DNA]</scope>
    <source>
        <strain evidence="1">5a</strain>
    </source>
</reference>
<protein>
    <submittedName>
        <fullName evidence="1">Uncharacterized protein</fullName>
    </submittedName>
</protein>
<dbReference type="KEGG" id="vg:41900967"/>
<evidence type="ECO:0000313" key="1">
    <source>
        <dbReference type="EMBL" id="AFV50426.1"/>
    </source>
</evidence>
<name>K4NVU7_9VIRU</name>
<proteinExistence type="predicted"/>
<sequence>MNRLAVSSRLRNDMYDPFVVALFIVGLSVSLANKICTDDQCYLWCIQQATRRVIA</sequence>
<dbReference type="RefSeq" id="YP_009702167.1">
    <property type="nucleotide sequence ID" value="NC_044939.1"/>
</dbReference>
<accession>K4NVU7</accession>
<dbReference type="GeneID" id="41900967"/>
<evidence type="ECO:0000313" key="2">
    <source>
        <dbReference type="Proteomes" id="UP000232493"/>
    </source>
</evidence>
<dbReference type="EMBL" id="JX491653">
    <property type="protein sequence ID" value="AFV50426.1"/>
    <property type="molecule type" value="Genomic_DNA"/>
</dbReference>
<dbReference type="Proteomes" id="UP000232493">
    <property type="component" value="Segment"/>
</dbReference>
<organism evidence="1 2">
    <name type="scientific">Heliothis virescens ascovirus 3g</name>
    <dbReference type="NCBI Taxonomy" id="1246651"/>
    <lineage>
        <taxon>Viruses</taxon>
        <taxon>Varidnaviria</taxon>
        <taxon>Bamfordvirae</taxon>
        <taxon>Nucleocytoviricota</taxon>
        <taxon>Megaviricetes</taxon>
        <taxon>Pimascovirales</taxon>
        <taxon>Pimascovirales incertae sedis</taxon>
        <taxon>Ascoviridae</taxon>
        <taxon>Ascovirus</taxon>
        <taxon>Ascovirus hvav3a</taxon>
    </lineage>
</organism>